<name>A0AAV5NTM7_9VIBR</name>
<comment type="caution">
    <text evidence="4">The sequence shown here is derived from an EMBL/GenBank/DDBJ whole genome shotgun (WGS) entry which is preliminary data.</text>
</comment>
<evidence type="ECO:0000313" key="4">
    <source>
        <dbReference type="EMBL" id="GLQ73568.1"/>
    </source>
</evidence>
<dbReference type="AlphaFoldDB" id="A0AAV5NTM7"/>
<reference evidence="5" key="1">
    <citation type="journal article" date="2019" name="Int. J. Syst. Evol. Microbiol.">
        <title>The Global Catalogue of Microorganisms (GCM) 10K type strain sequencing project: providing services to taxonomists for standard genome sequencing and annotation.</title>
        <authorList>
            <consortium name="The Broad Institute Genomics Platform"/>
            <consortium name="The Broad Institute Genome Sequencing Center for Infectious Disease"/>
            <person name="Wu L."/>
            <person name="Ma J."/>
        </authorList>
    </citation>
    <scope>NUCLEOTIDE SEQUENCE [LARGE SCALE GENOMIC DNA]</scope>
    <source>
        <strain evidence="5">NBRC 15640</strain>
    </source>
</reference>
<feature type="domain" description="Multidrug resistance protein MdtA-like alpha-helical hairpin" evidence="2">
    <location>
        <begin position="97"/>
        <end position="164"/>
    </location>
</feature>
<dbReference type="Gene3D" id="2.40.30.170">
    <property type="match status" value="1"/>
</dbReference>
<comment type="similarity">
    <text evidence="1">Belongs to the membrane fusion protein (MFP) (TC 8.A.1) family.</text>
</comment>
<dbReference type="GO" id="GO:1990281">
    <property type="term" value="C:efflux pump complex"/>
    <property type="evidence" value="ECO:0007669"/>
    <property type="project" value="TreeGrafter"/>
</dbReference>
<evidence type="ECO:0000259" key="2">
    <source>
        <dbReference type="Pfam" id="PF25876"/>
    </source>
</evidence>
<evidence type="ECO:0000259" key="3">
    <source>
        <dbReference type="Pfam" id="PF25967"/>
    </source>
</evidence>
<dbReference type="Gene3D" id="2.40.50.100">
    <property type="match status" value="1"/>
</dbReference>
<dbReference type="InterPro" id="IPR058624">
    <property type="entry name" value="MdtA-like_HH"/>
</dbReference>
<dbReference type="InterPro" id="IPR058627">
    <property type="entry name" value="MdtA-like_C"/>
</dbReference>
<evidence type="ECO:0000256" key="1">
    <source>
        <dbReference type="ARBA" id="ARBA00009477"/>
    </source>
</evidence>
<dbReference type="NCBIfam" id="TIGR01730">
    <property type="entry name" value="RND_mfp"/>
    <property type="match status" value="1"/>
</dbReference>
<gene>
    <name evidence="4" type="ORF">GCM10007932_29280</name>
</gene>
<protein>
    <submittedName>
        <fullName evidence="4">Multidrug resistance protein</fullName>
    </submittedName>
</protein>
<proteinExistence type="inferred from homology"/>
<accession>A0AAV5NTM7</accession>
<dbReference type="Gene3D" id="1.10.287.470">
    <property type="entry name" value="Helix hairpin bin"/>
    <property type="match status" value="1"/>
</dbReference>
<dbReference type="PROSITE" id="PS51257">
    <property type="entry name" value="PROKAR_LIPOPROTEIN"/>
    <property type="match status" value="1"/>
</dbReference>
<feature type="domain" description="Multidrug resistance protein MdtA-like C-terminal permuted SH3" evidence="3">
    <location>
        <begin position="280"/>
        <end position="332"/>
    </location>
</feature>
<sequence length="349" mass="38651">MDEHAMRFKFHILALSVATLAGCGRELPPIPEPDSRPAKLLTISLSEKQLFREFPATSEAGDKAVLAFRVPGQLQSIPATAGKQVNKGDILATLNPDEYQQLLKQAQANFNLAEVQYLRFKKLRKDKVVSEQDFDKAAANHSSALASLYQAKANVSYASLKAPYSGTISIVNAQNFEFVGAQQGVMNIQTDRILKVVFQLPEHVFRRFSIGDVVSAEMKFDTYLDRTFPLTFQEIDTEADPKTNSYKVTMVMERPEDVGLLPGMSGIVRVEIPEGRETSIPSSAVMVSEGQSFVWKRNSDGSVESTSVSLDDNYHIISGLEDGDQIVISGVSKLEEGMKVREWIKERGL</sequence>
<dbReference type="PANTHER" id="PTHR30469:SF20">
    <property type="entry name" value="EFFLUX RND TRANSPORTER PERIPLASMIC ADAPTOR SUBUNIT"/>
    <property type="match status" value="1"/>
</dbReference>
<dbReference type="GO" id="GO:0015562">
    <property type="term" value="F:efflux transmembrane transporter activity"/>
    <property type="evidence" value="ECO:0007669"/>
    <property type="project" value="TreeGrafter"/>
</dbReference>
<keyword evidence="5" id="KW-1185">Reference proteome</keyword>
<dbReference type="Pfam" id="PF25876">
    <property type="entry name" value="HH_MFP_RND"/>
    <property type="match status" value="1"/>
</dbReference>
<dbReference type="Pfam" id="PF25967">
    <property type="entry name" value="RND-MFP_C"/>
    <property type="match status" value="1"/>
</dbReference>
<organism evidence="4 5">
    <name type="scientific">Vibrio penaeicida</name>
    <dbReference type="NCBI Taxonomy" id="104609"/>
    <lineage>
        <taxon>Bacteria</taxon>
        <taxon>Pseudomonadati</taxon>
        <taxon>Pseudomonadota</taxon>
        <taxon>Gammaproteobacteria</taxon>
        <taxon>Vibrionales</taxon>
        <taxon>Vibrionaceae</taxon>
        <taxon>Vibrio</taxon>
    </lineage>
</organism>
<dbReference type="SUPFAM" id="SSF111369">
    <property type="entry name" value="HlyD-like secretion proteins"/>
    <property type="match status" value="1"/>
</dbReference>
<dbReference type="Proteomes" id="UP001156690">
    <property type="component" value="Unassembled WGS sequence"/>
</dbReference>
<dbReference type="InterPro" id="IPR006143">
    <property type="entry name" value="RND_pump_MFP"/>
</dbReference>
<evidence type="ECO:0000313" key="5">
    <source>
        <dbReference type="Proteomes" id="UP001156690"/>
    </source>
</evidence>
<dbReference type="Gene3D" id="2.40.420.20">
    <property type="match status" value="1"/>
</dbReference>
<dbReference type="PANTHER" id="PTHR30469">
    <property type="entry name" value="MULTIDRUG RESISTANCE PROTEIN MDTA"/>
    <property type="match status" value="1"/>
</dbReference>
<dbReference type="EMBL" id="BSNX01000037">
    <property type="protein sequence ID" value="GLQ73568.1"/>
    <property type="molecule type" value="Genomic_DNA"/>
</dbReference>